<evidence type="ECO:0000256" key="5">
    <source>
        <dbReference type="ARBA" id="ARBA00022679"/>
    </source>
</evidence>
<dbReference type="Proteomes" id="UP000278085">
    <property type="component" value="Unassembled WGS sequence"/>
</dbReference>
<dbReference type="Gene3D" id="3.40.10.10">
    <property type="entry name" value="DNA Methylphosphotriester Repair Domain"/>
    <property type="match status" value="1"/>
</dbReference>
<dbReference type="InterPro" id="IPR004026">
    <property type="entry name" value="Ada_DNA_repair_Zn-bd"/>
</dbReference>
<evidence type="ECO:0000256" key="3">
    <source>
        <dbReference type="ARBA" id="ARBA00011918"/>
    </source>
</evidence>
<dbReference type="GO" id="GO:0032259">
    <property type="term" value="P:methylation"/>
    <property type="evidence" value="ECO:0007669"/>
    <property type="project" value="UniProtKB-KW"/>
</dbReference>
<reference evidence="19 20" key="1">
    <citation type="submission" date="2018-12" db="EMBL/GenBank/DDBJ databases">
        <authorList>
            <person name="Yang E."/>
        </authorList>
    </citation>
    <scope>NUCLEOTIDE SEQUENCE [LARGE SCALE GENOMIC DNA]</scope>
    <source>
        <strain evidence="19 20">SOD</strain>
    </source>
</reference>
<proteinExistence type="inferred from homology"/>
<feature type="binding site" evidence="16">
    <location>
        <position position="84"/>
    </location>
    <ligand>
        <name>Zn(2+)</name>
        <dbReference type="ChEBI" id="CHEBI:29105"/>
    </ligand>
</feature>
<evidence type="ECO:0000256" key="7">
    <source>
        <dbReference type="ARBA" id="ARBA00022763"/>
    </source>
</evidence>
<evidence type="ECO:0000256" key="14">
    <source>
        <dbReference type="ARBA" id="ARBA00049348"/>
    </source>
</evidence>
<dbReference type="FunFam" id="1.10.10.10:FF:000214">
    <property type="entry name" value="Methylated-DNA--protein-cysteine methyltransferase"/>
    <property type="match status" value="1"/>
</dbReference>
<dbReference type="SUPFAM" id="SSF46689">
    <property type="entry name" value="Homeodomain-like"/>
    <property type="match status" value="1"/>
</dbReference>
<evidence type="ECO:0000313" key="20">
    <source>
        <dbReference type="Proteomes" id="UP000278085"/>
    </source>
</evidence>
<keyword evidence="8 16" id="KW-0862">Zinc</keyword>
<dbReference type="EMBL" id="RXLQ01000013">
    <property type="protein sequence ID" value="RSZ56767.1"/>
    <property type="molecule type" value="Genomic_DNA"/>
</dbReference>
<keyword evidence="9" id="KW-0805">Transcription regulation</keyword>
<evidence type="ECO:0000256" key="1">
    <source>
        <dbReference type="ARBA" id="ARBA00001286"/>
    </source>
</evidence>
<dbReference type="GO" id="GO:0003908">
    <property type="term" value="F:methylated-DNA-[protein]-cysteine S-methyltransferase activity"/>
    <property type="evidence" value="ECO:0007669"/>
    <property type="project" value="UniProtKB-EC"/>
</dbReference>
<dbReference type="Pfam" id="PF01035">
    <property type="entry name" value="DNA_binding_1"/>
    <property type="match status" value="1"/>
</dbReference>
<evidence type="ECO:0000256" key="2">
    <source>
        <dbReference type="ARBA" id="ARBA00008711"/>
    </source>
</evidence>
<feature type="binding site" evidence="16">
    <location>
        <position position="114"/>
    </location>
    <ligand>
        <name>Zn(2+)</name>
        <dbReference type="ChEBI" id="CHEBI:29105"/>
    </ligand>
</feature>
<evidence type="ECO:0000256" key="13">
    <source>
        <dbReference type="ARBA" id="ARBA00023204"/>
    </source>
</evidence>
<dbReference type="InterPro" id="IPR018060">
    <property type="entry name" value="HTH_AraC"/>
</dbReference>
<dbReference type="InterPro" id="IPR014048">
    <property type="entry name" value="MethylDNA_cys_MeTrfase_DNA-bd"/>
</dbReference>
<comment type="caution">
    <text evidence="19">The sequence shown here is derived from an EMBL/GenBank/DDBJ whole genome shotgun (WGS) entry which is preliminary data.</text>
</comment>
<dbReference type="RefSeq" id="WP_126076311.1">
    <property type="nucleotide sequence ID" value="NZ_CP051166.1"/>
</dbReference>
<dbReference type="SUPFAM" id="SSF57884">
    <property type="entry name" value="Ada DNA repair protein, N-terminal domain (N-Ada 10)"/>
    <property type="match status" value="1"/>
</dbReference>
<dbReference type="InterPro" id="IPR036388">
    <property type="entry name" value="WH-like_DNA-bd_sf"/>
</dbReference>
<dbReference type="CDD" id="cd06445">
    <property type="entry name" value="ATase"/>
    <property type="match status" value="1"/>
</dbReference>
<dbReference type="GO" id="GO:0008270">
    <property type="term" value="F:zinc ion binding"/>
    <property type="evidence" value="ECO:0007669"/>
    <property type="project" value="InterPro"/>
</dbReference>
<feature type="active site" description="Nucleophile; methyl group acceptor from either O6-methylguanine or O4-methylthymine" evidence="15">
    <location>
        <position position="364"/>
    </location>
</feature>
<dbReference type="InterPro" id="IPR016221">
    <property type="entry name" value="Bifunct_regulatory_prot_Ada"/>
</dbReference>
<dbReference type="PIRSF" id="PIRSF000409">
    <property type="entry name" value="Ada"/>
    <property type="match status" value="1"/>
</dbReference>
<dbReference type="NCBIfam" id="TIGR00589">
    <property type="entry name" value="ogt"/>
    <property type="match status" value="1"/>
</dbReference>
<keyword evidence="7" id="KW-0227">DNA damage</keyword>
<dbReference type="EC" id="2.1.1.63" evidence="3"/>
<dbReference type="InterPro" id="IPR018062">
    <property type="entry name" value="HTH_AraC-typ_CS"/>
</dbReference>
<evidence type="ECO:0000256" key="17">
    <source>
        <dbReference type="SAM" id="MobiDB-lite"/>
    </source>
</evidence>
<evidence type="ECO:0000256" key="9">
    <source>
        <dbReference type="ARBA" id="ARBA00023015"/>
    </source>
</evidence>
<sequence length="396" mass="41480">MNRAIERTSVNTSDVTSDLTSDVTSDLTSDVASDVASGTAIGAGIDPFGSDEARWAAVQRRDGGADGRFYYSVRTTGVYCRPSCGARAALRANVAFHASGADAERAGFRPCLRCKPDQPPLAERHARVVAQACRLIDASEAEPDLDSLATACGMSRFHFHRIFKQHTGITPKAYAAARRAGKVDAGLATAGSVTEAIYAAGYNSSGRFYANAPARLGMTPTAWRAGGSGAVIRFAIGACSLGAILVASTEKGICAILIGDDPDALARDLQDRFPAAELRGADAAYEETVARVVGLVEAPNVGLDLPLDVRGTAFQQRVWQALREIPAGQTVSYAELAARIGMPAGARAIAGACAANPVAVAIPCHRVVRTDGALSGYRWGVERKRILLDRESEGGA</sequence>
<evidence type="ECO:0000256" key="4">
    <source>
        <dbReference type="ARBA" id="ARBA00022603"/>
    </source>
</evidence>
<feature type="active site" description="Nucleophile; methyl group acceptor from methylphosphotriester" evidence="15">
    <location>
        <position position="80"/>
    </location>
</feature>
<dbReference type="Gene3D" id="1.10.10.60">
    <property type="entry name" value="Homeodomain-like"/>
    <property type="match status" value="1"/>
</dbReference>
<dbReference type="SMART" id="SM00342">
    <property type="entry name" value="HTH_ARAC"/>
    <property type="match status" value="1"/>
</dbReference>
<dbReference type="InterPro" id="IPR036217">
    <property type="entry name" value="MethylDNA_cys_MeTrfase_DNAb"/>
</dbReference>
<keyword evidence="12" id="KW-0804">Transcription</keyword>
<feature type="compositionally biased region" description="Polar residues" evidence="17">
    <location>
        <begin position="8"/>
        <end position="22"/>
    </location>
</feature>
<evidence type="ECO:0000256" key="12">
    <source>
        <dbReference type="ARBA" id="ARBA00023163"/>
    </source>
</evidence>
<comment type="catalytic activity">
    <reaction evidence="14">
        <text>a 6-O-methyl-2'-deoxyguanosine in DNA + L-cysteinyl-[protein] = S-methyl-L-cysteinyl-[protein] + a 2'-deoxyguanosine in DNA</text>
        <dbReference type="Rhea" id="RHEA:24000"/>
        <dbReference type="Rhea" id="RHEA-COMP:10131"/>
        <dbReference type="Rhea" id="RHEA-COMP:10132"/>
        <dbReference type="Rhea" id="RHEA-COMP:11367"/>
        <dbReference type="Rhea" id="RHEA-COMP:11368"/>
        <dbReference type="ChEBI" id="CHEBI:29950"/>
        <dbReference type="ChEBI" id="CHEBI:82612"/>
        <dbReference type="ChEBI" id="CHEBI:85445"/>
        <dbReference type="ChEBI" id="CHEBI:85448"/>
        <dbReference type="EC" id="2.1.1.63"/>
    </reaction>
</comment>
<dbReference type="PANTHER" id="PTHR10815">
    <property type="entry name" value="METHYLATED-DNA--PROTEIN-CYSTEINE METHYLTRANSFERASE"/>
    <property type="match status" value="1"/>
</dbReference>
<dbReference type="SUPFAM" id="SSF53155">
    <property type="entry name" value="Methylated DNA-protein cysteine methyltransferase domain"/>
    <property type="match status" value="1"/>
</dbReference>
<dbReference type="InterPro" id="IPR035451">
    <property type="entry name" value="Ada-like_dom_sf"/>
</dbReference>
<name>A0A430HGZ0_9BURK</name>
<dbReference type="GO" id="GO:0003700">
    <property type="term" value="F:DNA-binding transcription factor activity"/>
    <property type="evidence" value="ECO:0007669"/>
    <property type="project" value="InterPro"/>
</dbReference>
<feature type="binding site" evidence="16">
    <location>
        <position position="80"/>
    </location>
    <ligand>
        <name>Zn(2+)</name>
        <dbReference type="ChEBI" id="CHEBI:29105"/>
    </ligand>
</feature>
<keyword evidence="13" id="KW-0234">DNA repair</keyword>
<evidence type="ECO:0000256" key="10">
    <source>
        <dbReference type="ARBA" id="ARBA00023125"/>
    </source>
</evidence>
<evidence type="ECO:0000259" key="18">
    <source>
        <dbReference type="PROSITE" id="PS01124"/>
    </source>
</evidence>
<accession>A0A430HGZ0</accession>
<dbReference type="PROSITE" id="PS01124">
    <property type="entry name" value="HTH_ARAC_FAMILY_2"/>
    <property type="match status" value="1"/>
</dbReference>
<evidence type="ECO:0000313" key="19">
    <source>
        <dbReference type="EMBL" id="RSZ56767.1"/>
    </source>
</evidence>
<feature type="region of interest" description="Disordered" evidence="17">
    <location>
        <begin position="1"/>
        <end position="22"/>
    </location>
</feature>
<comment type="cofactor">
    <cofactor evidence="16">
        <name>Zn(2+)</name>
        <dbReference type="ChEBI" id="CHEBI:29105"/>
    </cofactor>
    <text evidence="16">Binds 1 zinc ion per subunit.</text>
</comment>
<feature type="domain" description="HTH araC/xylS-type" evidence="18">
    <location>
        <begin position="130"/>
        <end position="226"/>
    </location>
</feature>
<gene>
    <name evidence="19" type="ORF">EJB06_22765</name>
</gene>
<comment type="catalytic activity">
    <reaction evidence="1">
        <text>a 4-O-methyl-thymidine in DNA + L-cysteinyl-[protein] = a thymidine in DNA + S-methyl-L-cysteinyl-[protein]</text>
        <dbReference type="Rhea" id="RHEA:53428"/>
        <dbReference type="Rhea" id="RHEA-COMP:10131"/>
        <dbReference type="Rhea" id="RHEA-COMP:10132"/>
        <dbReference type="Rhea" id="RHEA-COMP:13555"/>
        <dbReference type="Rhea" id="RHEA-COMP:13556"/>
        <dbReference type="ChEBI" id="CHEBI:29950"/>
        <dbReference type="ChEBI" id="CHEBI:82612"/>
        <dbReference type="ChEBI" id="CHEBI:137386"/>
        <dbReference type="ChEBI" id="CHEBI:137387"/>
        <dbReference type="EC" id="2.1.1.63"/>
    </reaction>
</comment>
<protein>
    <recommendedName>
        <fullName evidence="3">methylated-DNA--[protein]-cysteine S-methyltransferase</fullName>
        <ecNumber evidence="3">2.1.1.63</ecNumber>
    </recommendedName>
</protein>
<dbReference type="GO" id="GO:0043565">
    <property type="term" value="F:sequence-specific DNA binding"/>
    <property type="evidence" value="ECO:0007669"/>
    <property type="project" value="InterPro"/>
</dbReference>
<evidence type="ECO:0000256" key="15">
    <source>
        <dbReference type="PIRSR" id="PIRSR000409-1"/>
    </source>
</evidence>
<dbReference type="Gene3D" id="1.10.10.10">
    <property type="entry name" value="Winged helix-like DNA-binding domain superfamily/Winged helix DNA-binding domain"/>
    <property type="match status" value="1"/>
</dbReference>
<dbReference type="Pfam" id="PF12833">
    <property type="entry name" value="HTH_18"/>
    <property type="match status" value="1"/>
</dbReference>
<dbReference type="PROSITE" id="PS00041">
    <property type="entry name" value="HTH_ARAC_FAMILY_1"/>
    <property type="match status" value="1"/>
</dbReference>
<evidence type="ECO:0000256" key="16">
    <source>
        <dbReference type="PIRSR" id="PIRSR000409-3"/>
    </source>
</evidence>
<dbReference type="InterPro" id="IPR001497">
    <property type="entry name" value="MethylDNA_cys_MeTrfase_AS"/>
</dbReference>
<evidence type="ECO:0000256" key="6">
    <source>
        <dbReference type="ARBA" id="ARBA00022723"/>
    </source>
</evidence>
<dbReference type="PANTHER" id="PTHR10815:SF14">
    <property type="entry name" value="BIFUNCTIONAL TRANSCRIPTIONAL ACTIVATOR_DNA REPAIR ENZYME ADA"/>
    <property type="match status" value="1"/>
</dbReference>
<keyword evidence="4 19" id="KW-0489">Methyltransferase</keyword>
<keyword evidence="11" id="KW-0010">Activator</keyword>
<dbReference type="GO" id="GO:0006281">
    <property type="term" value="P:DNA repair"/>
    <property type="evidence" value="ECO:0007669"/>
    <property type="project" value="UniProtKB-KW"/>
</dbReference>
<dbReference type="SUPFAM" id="SSF46767">
    <property type="entry name" value="Methylated DNA-protein cysteine methyltransferase, C-terminal domain"/>
    <property type="match status" value="1"/>
</dbReference>
<dbReference type="PROSITE" id="PS00374">
    <property type="entry name" value="MGMT"/>
    <property type="match status" value="1"/>
</dbReference>
<dbReference type="NCBIfam" id="NF011964">
    <property type="entry name" value="PRK15435.1"/>
    <property type="match status" value="1"/>
</dbReference>
<evidence type="ECO:0000256" key="8">
    <source>
        <dbReference type="ARBA" id="ARBA00022833"/>
    </source>
</evidence>
<dbReference type="InterPro" id="IPR009057">
    <property type="entry name" value="Homeodomain-like_sf"/>
</dbReference>
<dbReference type="OrthoDB" id="9811249at2"/>
<keyword evidence="20" id="KW-1185">Reference proteome</keyword>
<keyword evidence="6 16" id="KW-0479">Metal-binding</keyword>
<keyword evidence="10 19" id="KW-0238">DNA-binding</keyword>
<organism evidence="19 20">
    <name type="scientific">Massilia atriviolacea</name>
    <dbReference type="NCBI Taxonomy" id="2495579"/>
    <lineage>
        <taxon>Bacteria</taxon>
        <taxon>Pseudomonadati</taxon>
        <taxon>Pseudomonadota</taxon>
        <taxon>Betaproteobacteria</taxon>
        <taxon>Burkholderiales</taxon>
        <taxon>Oxalobacteraceae</taxon>
        <taxon>Telluria group</taxon>
        <taxon>Massilia</taxon>
    </lineage>
</organism>
<evidence type="ECO:0000256" key="11">
    <source>
        <dbReference type="ARBA" id="ARBA00023159"/>
    </source>
</evidence>
<feature type="binding site" evidence="16">
    <location>
        <position position="111"/>
    </location>
    <ligand>
        <name>Zn(2+)</name>
        <dbReference type="ChEBI" id="CHEBI:29105"/>
    </ligand>
</feature>
<keyword evidence="5 19" id="KW-0808">Transferase</keyword>
<dbReference type="InterPro" id="IPR036631">
    <property type="entry name" value="MGMT_N_sf"/>
</dbReference>
<comment type="similarity">
    <text evidence="2">Belongs to the MGMT family.</text>
</comment>
<dbReference type="AlphaFoldDB" id="A0A430HGZ0"/>
<dbReference type="Pfam" id="PF02805">
    <property type="entry name" value="Ada_Zn_binding"/>
    <property type="match status" value="1"/>
</dbReference>
<dbReference type="Gene3D" id="3.30.160.70">
    <property type="entry name" value="Methylated DNA-protein cysteine methyltransferase domain"/>
    <property type="match status" value="1"/>
</dbReference>